<organism evidence="1 2">
    <name type="scientific">Bionectria ochroleuca</name>
    <name type="common">Gliocladium roseum</name>
    <dbReference type="NCBI Taxonomy" id="29856"/>
    <lineage>
        <taxon>Eukaryota</taxon>
        <taxon>Fungi</taxon>
        <taxon>Dikarya</taxon>
        <taxon>Ascomycota</taxon>
        <taxon>Pezizomycotina</taxon>
        <taxon>Sordariomycetes</taxon>
        <taxon>Hypocreomycetidae</taxon>
        <taxon>Hypocreales</taxon>
        <taxon>Bionectriaceae</taxon>
        <taxon>Clonostachys</taxon>
    </lineage>
</organism>
<dbReference type="Gene3D" id="1.10.510.10">
    <property type="entry name" value="Transferase(Phosphotransferase) domain 1"/>
    <property type="match status" value="1"/>
</dbReference>
<keyword evidence="2" id="KW-1185">Reference proteome</keyword>
<dbReference type="SUPFAM" id="SSF56112">
    <property type="entry name" value="Protein kinase-like (PK-like)"/>
    <property type="match status" value="1"/>
</dbReference>
<evidence type="ECO:0000313" key="2">
    <source>
        <dbReference type="Proteomes" id="UP000766486"/>
    </source>
</evidence>
<dbReference type="EMBL" id="CABFNS010000698">
    <property type="protein sequence ID" value="VUC22960.1"/>
    <property type="molecule type" value="Genomic_DNA"/>
</dbReference>
<accession>A0ABY6TWB3</accession>
<dbReference type="Proteomes" id="UP000766486">
    <property type="component" value="Unassembled WGS sequence"/>
</dbReference>
<gene>
    <name evidence="1" type="ORF">CLO192961_LOCUS98218</name>
</gene>
<evidence type="ECO:0008006" key="3">
    <source>
        <dbReference type="Google" id="ProtNLM"/>
    </source>
</evidence>
<name>A0ABY6TWB3_BIOOC</name>
<protein>
    <recommendedName>
        <fullName evidence="3">Protein kinase domain-containing protein</fullName>
    </recommendedName>
</protein>
<comment type="caution">
    <text evidence="1">The sequence shown here is derived from an EMBL/GenBank/DDBJ whole genome shotgun (WGS) entry which is preliminary data.</text>
</comment>
<sequence length="405" mass="46559">MSPCDADRDATSATQATRKRPRYEWPEFPYRSGFTAQIRRHTPPSPFGYRGYTWEFKQRGRPWGSISDQANWCMRHPYPATPPHPDQTIHELKLLEGIATGDSRGIQVFHCAVDTKELMGLALVAKIYDPMYYDSEDLGQDVTWLAARDYASEAACYEDLEASGVDGAMTPKYYGSWTFDLPITSTEGAVETRPVYLTLNEYIPAPSMRTLLLNRSAYEIPPQKRLDILGQIFETCCQLEFHGVSTHDLAPRNILISGIETQEASPATAIATTSTTIKFIDFNYAVALNRPNVRYRKQHERPTNPMCRFWDGMDKVEFFSWIPQPHRYDMDVYNRWLKHVWGGNRASNFYIRDGCECVQWSEMGDDEGEHGDALIPPPPPEPDTEYWDEGWDEWVPIKKMKRQGE</sequence>
<evidence type="ECO:0000313" key="1">
    <source>
        <dbReference type="EMBL" id="VUC22960.1"/>
    </source>
</evidence>
<reference evidence="1 2" key="1">
    <citation type="submission" date="2019-06" db="EMBL/GenBank/DDBJ databases">
        <authorList>
            <person name="Broberg M."/>
        </authorList>
    </citation>
    <scope>NUCLEOTIDE SEQUENCE [LARGE SCALE GENOMIC DNA]</scope>
</reference>
<dbReference type="InterPro" id="IPR011009">
    <property type="entry name" value="Kinase-like_dom_sf"/>
</dbReference>
<proteinExistence type="predicted"/>